<gene>
    <name evidence="2" type="ORF">SHD_1938</name>
</gene>
<dbReference type="Proteomes" id="UP000017548">
    <property type="component" value="Unassembled WGS sequence"/>
</dbReference>
<reference evidence="2 3" key="1">
    <citation type="journal article" date="2013" name="Genome Announc.">
        <title>Draft Genome Sequence of Shewanella decolorationis S12, a Dye-Degrading Bacterium Isolated from a Wastewater Treatment Plant.</title>
        <authorList>
            <person name="Xu M."/>
            <person name="Fang Y."/>
            <person name="Liu J."/>
            <person name="Chen X."/>
            <person name="Sun G."/>
            <person name="Guo J."/>
            <person name="Hua Z."/>
            <person name="Tu Q."/>
            <person name="Wu L."/>
            <person name="Zhou J."/>
            <person name="Liu X."/>
        </authorList>
    </citation>
    <scope>NUCLEOTIDE SEQUENCE [LARGE SCALE GENOMIC DNA]</scope>
    <source>
        <strain evidence="2 3">S12</strain>
    </source>
</reference>
<feature type="signal peptide" evidence="1">
    <location>
        <begin position="1"/>
        <end position="28"/>
    </location>
</feature>
<evidence type="ECO:0000313" key="3">
    <source>
        <dbReference type="Proteomes" id="UP000017548"/>
    </source>
</evidence>
<comment type="caution">
    <text evidence="2">The sequence shown here is derived from an EMBL/GenBank/DDBJ whole genome shotgun (WGS) entry which is preliminary data.</text>
</comment>
<dbReference type="Pfam" id="PF20098">
    <property type="entry name" value="DUF6488"/>
    <property type="match status" value="1"/>
</dbReference>
<evidence type="ECO:0008006" key="4">
    <source>
        <dbReference type="Google" id="ProtNLM"/>
    </source>
</evidence>
<sequence length="117" mass="12757">MAKLEKTMKQLLSVFTLCTALMSGNVLAHADHGVISGQGALKVAAKSLNQMTFKDFGFEVGKLEGTWKDLPEAQLSIVSFEGNYYVVSAVNPTTQKQVFLKIASNGELLEVKDTNKF</sequence>
<organism evidence="2 3">
    <name type="scientific">Shewanella decolorationis S12</name>
    <dbReference type="NCBI Taxonomy" id="1353536"/>
    <lineage>
        <taxon>Bacteria</taxon>
        <taxon>Pseudomonadati</taxon>
        <taxon>Pseudomonadota</taxon>
        <taxon>Gammaproteobacteria</taxon>
        <taxon>Alteromonadales</taxon>
        <taxon>Shewanellaceae</taxon>
        <taxon>Shewanella</taxon>
    </lineage>
</organism>
<evidence type="ECO:0000313" key="2">
    <source>
        <dbReference type="EMBL" id="ESE41410.1"/>
    </source>
</evidence>
<keyword evidence="1" id="KW-0732">Signal</keyword>
<feature type="chain" id="PRO_5045477057" description="Periplasmic protein" evidence="1">
    <location>
        <begin position="29"/>
        <end position="117"/>
    </location>
</feature>
<keyword evidence="3" id="KW-1185">Reference proteome</keyword>
<protein>
    <recommendedName>
        <fullName evidence="4">Periplasmic protein</fullName>
    </recommendedName>
</protein>
<proteinExistence type="predicted"/>
<dbReference type="EMBL" id="AXZL01000064">
    <property type="protein sequence ID" value="ESE41410.1"/>
    <property type="molecule type" value="Genomic_DNA"/>
</dbReference>
<name>A0ABP2Z4G3_9GAMM</name>
<evidence type="ECO:0000256" key="1">
    <source>
        <dbReference type="SAM" id="SignalP"/>
    </source>
</evidence>
<accession>A0ABP2Z4G3</accession>
<dbReference type="InterPro" id="IPR045503">
    <property type="entry name" value="DUF6488"/>
</dbReference>